<dbReference type="RefSeq" id="WP_281882616.1">
    <property type="nucleotide sequence ID" value="NZ_BSDP01000001.1"/>
</dbReference>
<dbReference type="SUPFAM" id="SSF47413">
    <property type="entry name" value="lambda repressor-like DNA-binding domains"/>
    <property type="match status" value="1"/>
</dbReference>
<evidence type="ECO:0000259" key="5">
    <source>
        <dbReference type="PROSITE" id="PS50943"/>
    </source>
</evidence>
<evidence type="ECO:0000259" key="4">
    <source>
        <dbReference type="PROSITE" id="PS50932"/>
    </source>
</evidence>
<dbReference type="Pfam" id="PF13377">
    <property type="entry name" value="Peripla_BP_3"/>
    <property type="match status" value="1"/>
</dbReference>
<evidence type="ECO:0000256" key="3">
    <source>
        <dbReference type="ARBA" id="ARBA00023163"/>
    </source>
</evidence>
<protein>
    <submittedName>
        <fullName evidence="6">LacI family transcriptional regulator</fullName>
    </submittedName>
</protein>
<dbReference type="InterPro" id="IPR000843">
    <property type="entry name" value="HTH_LacI"/>
</dbReference>
<dbReference type="CDD" id="cd01392">
    <property type="entry name" value="HTH_LacI"/>
    <property type="match status" value="1"/>
</dbReference>
<dbReference type="PROSITE" id="PS00356">
    <property type="entry name" value="HTH_LACI_1"/>
    <property type="match status" value="1"/>
</dbReference>
<dbReference type="InterPro" id="IPR001387">
    <property type="entry name" value="Cro/C1-type_HTH"/>
</dbReference>
<dbReference type="PANTHER" id="PTHR30146">
    <property type="entry name" value="LACI-RELATED TRANSCRIPTIONAL REPRESSOR"/>
    <property type="match status" value="1"/>
</dbReference>
<dbReference type="Proteomes" id="UP001144396">
    <property type="component" value="Unassembled WGS sequence"/>
</dbReference>
<dbReference type="Gene3D" id="1.10.260.40">
    <property type="entry name" value="lambda repressor-like DNA-binding domains"/>
    <property type="match status" value="1"/>
</dbReference>
<dbReference type="InterPro" id="IPR046335">
    <property type="entry name" value="LacI/GalR-like_sensor"/>
</dbReference>
<keyword evidence="3" id="KW-0804">Transcription</keyword>
<gene>
    <name evidence="6" type="ORF">ARHIZOSPH14_08430</name>
</gene>
<keyword evidence="1" id="KW-0805">Transcription regulation</keyword>
<feature type="domain" description="HTH cro/C1-type" evidence="5">
    <location>
        <begin position="26"/>
        <end position="69"/>
    </location>
</feature>
<keyword evidence="7" id="KW-1185">Reference proteome</keyword>
<dbReference type="PANTHER" id="PTHR30146:SF153">
    <property type="entry name" value="LACTOSE OPERON REPRESSOR"/>
    <property type="match status" value="1"/>
</dbReference>
<dbReference type="CDD" id="cd01574">
    <property type="entry name" value="PBP1_LacI"/>
    <property type="match status" value="1"/>
</dbReference>
<dbReference type="SUPFAM" id="SSF53822">
    <property type="entry name" value="Periplasmic binding protein-like I"/>
    <property type="match status" value="1"/>
</dbReference>
<dbReference type="Gene3D" id="3.40.50.2300">
    <property type="match status" value="2"/>
</dbReference>
<organism evidence="6 7">
    <name type="scientific">Agromyces rhizosphaerae</name>
    <dbReference type="NCBI Taxonomy" id="88374"/>
    <lineage>
        <taxon>Bacteria</taxon>
        <taxon>Bacillati</taxon>
        <taxon>Actinomycetota</taxon>
        <taxon>Actinomycetes</taxon>
        <taxon>Micrococcales</taxon>
        <taxon>Microbacteriaceae</taxon>
        <taxon>Agromyces</taxon>
    </lineage>
</organism>
<accession>A0A9W6CV28</accession>
<dbReference type="GO" id="GO:0003700">
    <property type="term" value="F:DNA-binding transcription factor activity"/>
    <property type="evidence" value="ECO:0007669"/>
    <property type="project" value="TreeGrafter"/>
</dbReference>
<reference evidence="6" key="1">
    <citation type="submission" date="2022-12" db="EMBL/GenBank/DDBJ databases">
        <title>Reference genome sequencing for broad-spectrum identification of bacterial and archaeal isolates by mass spectrometry.</title>
        <authorList>
            <person name="Sekiguchi Y."/>
            <person name="Tourlousse D.M."/>
        </authorList>
    </citation>
    <scope>NUCLEOTIDE SEQUENCE</scope>
    <source>
        <strain evidence="6">14</strain>
    </source>
</reference>
<dbReference type="EMBL" id="BSDP01000001">
    <property type="protein sequence ID" value="GLI26601.1"/>
    <property type="molecule type" value="Genomic_DNA"/>
</dbReference>
<feature type="domain" description="HTH lacI-type" evidence="4">
    <location>
        <begin position="25"/>
        <end position="79"/>
    </location>
</feature>
<evidence type="ECO:0000256" key="1">
    <source>
        <dbReference type="ARBA" id="ARBA00023015"/>
    </source>
</evidence>
<dbReference type="AlphaFoldDB" id="A0A9W6CV28"/>
<dbReference type="InterPro" id="IPR010982">
    <property type="entry name" value="Lambda_DNA-bd_dom_sf"/>
</dbReference>
<keyword evidence="2" id="KW-0238">DNA-binding</keyword>
<dbReference type="PROSITE" id="PS50932">
    <property type="entry name" value="HTH_LACI_2"/>
    <property type="match status" value="1"/>
</dbReference>
<sequence length="356" mass="38336">MDTERAAPDAVAAPAAAAPAGGKRATIYDVARLAGVSHQTVSRYLKGYEGIRPATRERVEQALKALDYRMNMTARSLATRKSNRVAALVHDIVQVGPSKTAQGASSGAHDAGYVLDFISLDFRDRAAIDEALELVNRQDLAGVIAMSTTDEMAAAFAATEFRMPAFIVPEDEDDDDLRSNDPQTVHGHGMKLTVDHLVALGHRRFFYIAGPSGWSSARNRAAAYHFALEHHGIASLGEAEGDWSPASGYAAAHRAAVHTDATALLVANDQMALGAMLALEEHGRRVPEDVSVVGFDDIPEARFFRPPLTTVRQDFDLQGHIAFGRLLQLIDGPGAYTEPPNVPDLIVRRSTAPAPR</sequence>
<proteinExistence type="predicted"/>
<evidence type="ECO:0000313" key="6">
    <source>
        <dbReference type="EMBL" id="GLI26601.1"/>
    </source>
</evidence>
<evidence type="ECO:0000256" key="2">
    <source>
        <dbReference type="ARBA" id="ARBA00023125"/>
    </source>
</evidence>
<dbReference type="GO" id="GO:0000976">
    <property type="term" value="F:transcription cis-regulatory region binding"/>
    <property type="evidence" value="ECO:0007669"/>
    <property type="project" value="TreeGrafter"/>
</dbReference>
<dbReference type="PROSITE" id="PS50943">
    <property type="entry name" value="HTH_CROC1"/>
    <property type="match status" value="1"/>
</dbReference>
<dbReference type="Pfam" id="PF00356">
    <property type="entry name" value="LacI"/>
    <property type="match status" value="1"/>
</dbReference>
<name>A0A9W6CV28_9MICO</name>
<dbReference type="InterPro" id="IPR028082">
    <property type="entry name" value="Peripla_BP_I"/>
</dbReference>
<dbReference type="SMART" id="SM00354">
    <property type="entry name" value="HTH_LACI"/>
    <property type="match status" value="1"/>
</dbReference>
<evidence type="ECO:0000313" key="7">
    <source>
        <dbReference type="Proteomes" id="UP001144396"/>
    </source>
</evidence>
<comment type="caution">
    <text evidence="6">The sequence shown here is derived from an EMBL/GenBank/DDBJ whole genome shotgun (WGS) entry which is preliminary data.</text>
</comment>